<evidence type="ECO:0000313" key="2">
    <source>
        <dbReference type="Proteomes" id="UP000265926"/>
    </source>
</evidence>
<organism evidence="1 2">
    <name type="scientific">Maribellus luteus</name>
    <dbReference type="NCBI Taxonomy" id="2305463"/>
    <lineage>
        <taxon>Bacteria</taxon>
        <taxon>Pseudomonadati</taxon>
        <taxon>Bacteroidota</taxon>
        <taxon>Bacteroidia</taxon>
        <taxon>Marinilabiliales</taxon>
        <taxon>Prolixibacteraceae</taxon>
        <taxon>Maribellus</taxon>
    </lineage>
</organism>
<dbReference type="AlphaFoldDB" id="A0A399T6T2"/>
<reference evidence="1 2" key="1">
    <citation type="submission" date="2018-08" db="EMBL/GenBank/DDBJ databases">
        <title>Pallidiluteibacterium maritimus gen. nov., sp. nov., isolated from coastal sediment.</title>
        <authorList>
            <person name="Zhou L.Y."/>
        </authorList>
    </citation>
    <scope>NUCLEOTIDE SEQUENCE [LARGE SCALE GENOMIC DNA]</scope>
    <source>
        <strain evidence="1 2">XSD2</strain>
    </source>
</reference>
<protein>
    <recommendedName>
        <fullName evidence="3">DUF4848 domain-containing protein</fullName>
    </recommendedName>
</protein>
<evidence type="ECO:0000313" key="1">
    <source>
        <dbReference type="EMBL" id="RIJ49861.1"/>
    </source>
</evidence>
<dbReference type="Proteomes" id="UP000265926">
    <property type="component" value="Unassembled WGS sequence"/>
</dbReference>
<sequence length="375" mass="44051">MKKLVWFAMVVAGLSIFNACEKSDELTGPNDEKLVVETVKPDVSSEDGYLVFKNIEAVDSIILLLSRMTTLEIEAWEKSMDIISARSEFEQLFSEYEKLNSYEEFLTFKNKNHEKLKFKDLVADDHSIDYPYATIHFLPVLNNKGLVKIGQSLIKYTKENQILIKNGDINALNNLHKNIEDNNVVVSKTLKSVESNELVVDNFPDYDPLNRLNTAWHMVEGVSKRRMINELIFETWREYLGVEGVSSKWRRGYFVYFQQRAHKKTWTGWNSYTTRYYFDEMKLRVGNNETWFFNPNPYITSPERKTGRVKMYTYYTPIQYYTLYGIMDFLERPQISFSVKTSCQGFGADKLYEIKFEEQGFTLTNDWSPNPSYYN</sequence>
<keyword evidence="2" id="KW-1185">Reference proteome</keyword>
<proteinExistence type="predicted"/>
<dbReference type="RefSeq" id="WP_119436549.1">
    <property type="nucleotide sequence ID" value="NZ_QWGR01000002.1"/>
</dbReference>
<evidence type="ECO:0008006" key="3">
    <source>
        <dbReference type="Google" id="ProtNLM"/>
    </source>
</evidence>
<name>A0A399T6T2_9BACT</name>
<accession>A0A399T6T2</accession>
<comment type="caution">
    <text evidence="1">The sequence shown here is derived from an EMBL/GenBank/DDBJ whole genome shotgun (WGS) entry which is preliminary data.</text>
</comment>
<gene>
    <name evidence="1" type="ORF">D1614_03720</name>
</gene>
<dbReference type="EMBL" id="QWGR01000002">
    <property type="protein sequence ID" value="RIJ49861.1"/>
    <property type="molecule type" value="Genomic_DNA"/>
</dbReference>
<dbReference type="OrthoDB" id="752149at2"/>